<reference evidence="2" key="2">
    <citation type="journal article" date="2008" name="Nucleic Acids Res.">
        <title>The rice annotation project database (RAP-DB): 2008 update.</title>
        <authorList>
            <consortium name="The rice annotation project (RAP)"/>
        </authorList>
    </citation>
    <scope>GENOME REANNOTATION</scope>
    <source>
        <strain evidence="2">cv. Nipponbare</strain>
    </source>
</reference>
<reference evidence="1 2" key="1">
    <citation type="journal article" date="2005" name="Nature">
        <title>The map-based sequence of the rice genome.</title>
        <authorList>
            <consortium name="International rice genome sequencing project (IRGSP)"/>
            <person name="Matsumoto T."/>
            <person name="Wu J."/>
            <person name="Kanamori H."/>
            <person name="Katayose Y."/>
            <person name="Fujisawa M."/>
            <person name="Namiki N."/>
            <person name="Mizuno H."/>
            <person name="Yamamoto K."/>
            <person name="Antonio B.A."/>
            <person name="Baba T."/>
            <person name="Sakata K."/>
            <person name="Nagamura Y."/>
            <person name="Aoki H."/>
            <person name="Arikawa K."/>
            <person name="Arita K."/>
            <person name="Bito T."/>
            <person name="Chiden Y."/>
            <person name="Fujitsuka N."/>
            <person name="Fukunaka R."/>
            <person name="Hamada M."/>
            <person name="Harada C."/>
            <person name="Hayashi A."/>
            <person name="Hijishita S."/>
            <person name="Honda M."/>
            <person name="Hosokawa S."/>
            <person name="Ichikawa Y."/>
            <person name="Idonuma A."/>
            <person name="Iijima M."/>
            <person name="Ikeda M."/>
            <person name="Ikeno M."/>
            <person name="Ito K."/>
            <person name="Ito S."/>
            <person name="Ito T."/>
            <person name="Ito Y."/>
            <person name="Ito Y."/>
            <person name="Iwabuchi A."/>
            <person name="Kamiya K."/>
            <person name="Karasawa W."/>
            <person name="Kurita K."/>
            <person name="Katagiri S."/>
            <person name="Kikuta A."/>
            <person name="Kobayashi H."/>
            <person name="Kobayashi N."/>
            <person name="Machita K."/>
            <person name="Maehara T."/>
            <person name="Masukawa M."/>
            <person name="Mizubayashi T."/>
            <person name="Mukai Y."/>
            <person name="Nagasaki H."/>
            <person name="Nagata Y."/>
            <person name="Naito S."/>
            <person name="Nakashima M."/>
            <person name="Nakama Y."/>
            <person name="Nakamichi Y."/>
            <person name="Nakamura M."/>
            <person name="Meguro A."/>
            <person name="Negishi M."/>
            <person name="Ohta I."/>
            <person name="Ohta T."/>
            <person name="Okamoto M."/>
            <person name="Ono N."/>
            <person name="Saji S."/>
            <person name="Sakaguchi M."/>
            <person name="Sakai K."/>
            <person name="Shibata M."/>
            <person name="Shimokawa T."/>
            <person name="Song J."/>
            <person name="Takazaki Y."/>
            <person name="Terasawa K."/>
            <person name="Tsugane M."/>
            <person name="Tsuji K."/>
            <person name="Ueda S."/>
            <person name="Waki K."/>
            <person name="Yamagata H."/>
            <person name="Yamamoto M."/>
            <person name="Yamamoto S."/>
            <person name="Yamane H."/>
            <person name="Yoshiki S."/>
            <person name="Yoshihara R."/>
            <person name="Yukawa K."/>
            <person name="Zhong H."/>
            <person name="Yano M."/>
            <person name="Yuan Q."/>
            <person name="Ouyang S."/>
            <person name="Liu J."/>
            <person name="Jones K.M."/>
            <person name="Gansberger K."/>
            <person name="Moffat K."/>
            <person name="Hill J."/>
            <person name="Bera J."/>
            <person name="Fadrosh D."/>
            <person name="Jin S."/>
            <person name="Johri S."/>
            <person name="Kim M."/>
            <person name="Overton L."/>
            <person name="Reardon M."/>
            <person name="Tsitrin T."/>
            <person name="Vuong H."/>
            <person name="Weaver B."/>
            <person name="Ciecko A."/>
            <person name="Tallon L."/>
            <person name="Jackson J."/>
            <person name="Pai G."/>
            <person name="Aken S.V."/>
            <person name="Utterback T."/>
            <person name="Reidmuller S."/>
            <person name="Feldblyum T."/>
            <person name="Hsiao J."/>
            <person name="Zismann V."/>
            <person name="Iobst S."/>
            <person name="de Vazeille A.R."/>
            <person name="Buell C.R."/>
            <person name="Ying K."/>
            <person name="Li Y."/>
            <person name="Lu T."/>
            <person name="Huang Y."/>
            <person name="Zhao Q."/>
            <person name="Feng Q."/>
            <person name="Zhang L."/>
            <person name="Zhu J."/>
            <person name="Weng Q."/>
            <person name="Mu J."/>
            <person name="Lu Y."/>
            <person name="Fan D."/>
            <person name="Liu Y."/>
            <person name="Guan J."/>
            <person name="Zhang Y."/>
            <person name="Yu S."/>
            <person name="Liu X."/>
            <person name="Zhang Y."/>
            <person name="Hong G."/>
            <person name="Han B."/>
            <person name="Choisne N."/>
            <person name="Demange N."/>
            <person name="Orjeda G."/>
            <person name="Samain S."/>
            <person name="Cattolico L."/>
            <person name="Pelletier E."/>
            <person name="Couloux A."/>
            <person name="Segurens B."/>
            <person name="Wincker P."/>
            <person name="D'Hont A."/>
            <person name="Scarpelli C."/>
            <person name="Weissenbach J."/>
            <person name="Salanoubat M."/>
            <person name="Quetier F."/>
            <person name="Yu Y."/>
            <person name="Kim H.R."/>
            <person name="Rambo T."/>
            <person name="Currie J."/>
            <person name="Collura K."/>
            <person name="Luo M."/>
            <person name="Yang T."/>
            <person name="Ammiraju J.S.S."/>
            <person name="Engler F."/>
            <person name="Soderlund C."/>
            <person name="Wing R.A."/>
            <person name="Palmer L.E."/>
            <person name="de la Bastide M."/>
            <person name="Spiegel L."/>
            <person name="Nascimento L."/>
            <person name="Zutavern T."/>
            <person name="O'Shaughnessy A."/>
            <person name="Dike S."/>
            <person name="Dedhia N."/>
            <person name="Preston R."/>
            <person name="Balija V."/>
            <person name="McCombie W.R."/>
            <person name="Chow T."/>
            <person name="Chen H."/>
            <person name="Chung M."/>
            <person name="Chen C."/>
            <person name="Shaw J."/>
            <person name="Wu H."/>
            <person name="Hsiao K."/>
            <person name="Chao Y."/>
            <person name="Chu M."/>
            <person name="Cheng C."/>
            <person name="Hour A."/>
            <person name="Lee P."/>
            <person name="Lin S."/>
            <person name="Lin Y."/>
            <person name="Liou J."/>
            <person name="Liu S."/>
            <person name="Hsing Y."/>
            <person name="Raghuvanshi S."/>
            <person name="Mohanty A."/>
            <person name="Bharti A.K."/>
            <person name="Gaur A."/>
            <person name="Gupta V."/>
            <person name="Kumar D."/>
            <person name="Ravi V."/>
            <person name="Vij S."/>
            <person name="Kapur A."/>
            <person name="Khurana P."/>
            <person name="Khurana P."/>
            <person name="Khurana J.P."/>
            <person name="Tyagi A.K."/>
            <person name="Gaikwad K."/>
            <person name="Singh A."/>
            <person name="Dalal V."/>
            <person name="Srivastava S."/>
            <person name="Dixit A."/>
            <person name="Pal A.K."/>
            <person name="Ghazi I.A."/>
            <person name="Yadav M."/>
            <person name="Pandit A."/>
            <person name="Bhargava A."/>
            <person name="Sureshbabu K."/>
            <person name="Batra K."/>
            <person name="Sharma T.R."/>
            <person name="Mohapatra T."/>
            <person name="Singh N.K."/>
            <person name="Messing J."/>
            <person name="Nelson A.B."/>
            <person name="Fuks G."/>
            <person name="Kavchok S."/>
            <person name="Keizer G."/>
            <person name="Linton E."/>
            <person name="Llaca V."/>
            <person name="Song R."/>
            <person name="Tanyolac B."/>
            <person name="Young S."/>
            <person name="Ho-Il K."/>
            <person name="Hahn J.H."/>
            <person name="Sangsakoo G."/>
            <person name="Vanavichit A."/>
            <person name="de Mattos Luiz.A.T."/>
            <person name="Zimmer P.D."/>
            <person name="Malone G."/>
            <person name="Dellagostin O."/>
            <person name="de Oliveira A.C."/>
            <person name="Bevan M."/>
            <person name="Bancroft I."/>
            <person name="Minx P."/>
            <person name="Cordum H."/>
            <person name="Wilson R."/>
            <person name="Cheng Z."/>
            <person name="Jin W."/>
            <person name="Jiang J."/>
            <person name="Leong S.A."/>
            <person name="Iwama H."/>
            <person name="Gojobori T."/>
            <person name="Itoh T."/>
            <person name="Niimura Y."/>
            <person name="Fujii Y."/>
            <person name="Habara T."/>
            <person name="Sakai H."/>
            <person name="Sato Y."/>
            <person name="Wilson G."/>
            <person name="Kumar K."/>
            <person name="McCouch S."/>
            <person name="Juretic N."/>
            <person name="Hoen D."/>
            <person name="Wright S."/>
            <person name="Bruskiewich R."/>
            <person name="Bureau T."/>
            <person name="Miyao A."/>
            <person name="Hirochika H."/>
            <person name="Nishikawa T."/>
            <person name="Kadowaki K."/>
            <person name="Sugiura M."/>
            <person name="Burr B."/>
            <person name="Sasaki T."/>
        </authorList>
    </citation>
    <scope>NUCLEOTIDE SEQUENCE [LARGE SCALE GENOMIC DNA]</scope>
    <source>
        <strain evidence="2">cv. Nipponbare</strain>
    </source>
</reference>
<dbReference type="KEGG" id="dosa:Os07g0676200"/>
<sequence length="39" mass="4163">IATGCVQDVHTNGPVLDETILANPDISDVIENEEVSKIL</sequence>
<evidence type="ECO:0000313" key="1">
    <source>
        <dbReference type="EMBL" id="BAH94062.1"/>
    </source>
</evidence>
<organism evidence="1 2">
    <name type="scientific">Oryza sativa subsp. japonica</name>
    <name type="common">Rice</name>
    <dbReference type="NCBI Taxonomy" id="39947"/>
    <lineage>
        <taxon>Eukaryota</taxon>
        <taxon>Viridiplantae</taxon>
        <taxon>Streptophyta</taxon>
        <taxon>Embryophyta</taxon>
        <taxon>Tracheophyta</taxon>
        <taxon>Spermatophyta</taxon>
        <taxon>Magnoliopsida</taxon>
        <taxon>Liliopsida</taxon>
        <taxon>Poales</taxon>
        <taxon>Poaceae</taxon>
        <taxon>BOP clade</taxon>
        <taxon>Oryzoideae</taxon>
        <taxon>Oryzeae</taxon>
        <taxon>Oryzinae</taxon>
        <taxon>Oryza</taxon>
        <taxon>Oryza sativa</taxon>
    </lineage>
</organism>
<proteinExistence type="predicted"/>
<accession>C7J5E3</accession>
<protein>
    <submittedName>
        <fullName evidence="1">Os07g0676200 protein</fullName>
    </submittedName>
</protein>
<evidence type="ECO:0000313" key="2">
    <source>
        <dbReference type="Proteomes" id="UP000000763"/>
    </source>
</evidence>
<dbReference type="EMBL" id="AP008213">
    <property type="protein sequence ID" value="BAH94062.1"/>
    <property type="molecule type" value="Genomic_DNA"/>
</dbReference>
<feature type="non-terminal residue" evidence="1">
    <location>
        <position position="1"/>
    </location>
</feature>
<name>C7J5E3_ORYSJ</name>
<gene>
    <name evidence="1" type="ordered locus">Os07g0676200</name>
</gene>
<dbReference type="AlphaFoldDB" id="C7J5E3"/>
<dbReference type="Proteomes" id="UP000000763">
    <property type="component" value="Chromosome 7"/>
</dbReference>